<organism evidence="1 2">
    <name type="scientific">Capsicum annuum</name>
    <name type="common">Capsicum pepper</name>
    <dbReference type="NCBI Taxonomy" id="4072"/>
    <lineage>
        <taxon>Eukaryota</taxon>
        <taxon>Viridiplantae</taxon>
        <taxon>Streptophyta</taxon>
        <taxon>Embryophyta</taxon>
        <taxon>Tracheophyta</taxon>
        <taxon>Spermatophyta</taxon>
        <taxon>Magnoliopsida</taxon>
        <taxon>eudicotyledons</taxon>
        <taxon>Gunneridae</taxon>
        <taxon>Pentapetalae</taxon>
        <taxon>asterids</taxon>
        <taxon>lamiids</taxon>
        <taxon>Solanales</taxon>
        <taxon>Solanaceae</taxon>
        <taxon>Solanoideae</taxon>
        <taxon>Capsiceae</taxon>
        <taxon>Capsicum</taxon>
    </lineage>
</organism>
<name>A0A2G2ZLC0_CAPAN</name>
<dbReference type="Proteomes" id="UP000222542">
    <property type="component" value="Unassembled WGS sequence"/>
</dbReference>
<accession>A0A2G2ZLC0</accession>
<evidence type="ECO:0000313" key="2">
    <source>
        <dbReference type="Proteomes" id="UP000222542"/>
    </source>
</evidence>
<proteinExistence type="predicted"/>
<dbReference type="EMBL" id="AYRZ02000004">
    <property type="protein sequence ID" value="PHT82714.1"/>
    <property type="molecule type" value="Genomic_DNA"/>
</dbReference>
<evidence type="ECO:0000313" key="1">
    <source>
        <dbReference type="EMBL" id="PHT82714.1"/>
    </source>
</evidence>
<dbReference type="STRING" id="4072.A0A2G2ZLC0"/>
<reference evidence="1 2" key="2">
    <citation type="journal article" date="2017" name="Genome Biol.">
        <title>New reference genome sequences of hot pepper reveal the massive evolution of plant disease-resistance genes by retroduplication.</title>
        <authorList>
            <person name="Kim S."/>
            <person name="Park J."/>
            <person name="Yeom S.I."/>
            <person name="Kim Y.M."/>
            <person name="Seo E."/>
            <person name="Kim K.T."/>
            <person name="Kim M.S."/>
            <person name="Lee J.M."/>
            <person name="Cheong K."/>
            <person name="Shin H.S."/>
            <person name="Kim S.B."/>
            <person name="Han K."/>
            <person name="Lee J."/>
            <person name="Park M."/>
            <person name="Lee H.A."/>
            <person name="Lee H.Y."/>
            <person name="Lee Y."/>
            <person name="Oh S."/>
            <person name="Lee J.H."/>
            <person name="Choi E."/>
            <person name="Choi E."/>
            <person name="Lee S.E."/>
            <person name="Jeon J."/>
            <person name="Kim H."/>
            <person name="Choi G."/>
            <person name="Song H."/>
            <person name="Lee J."/>
            <person name="Lee S.C."/>
            <person name="Kwon J.K."/>
            <person name="Lee H.Y."/>
            <person name="Koo N."/>
            <person name="Hong Y."/>
            <person name="Kim R.W."/>
            <person name="Kang W.H."/>
            <person name="Huh J.H."/>
            <person name="Kang B.C."/>
            <person name="Yang T.J."/>
            <person name="Lee Y.H."/>
            <person name="Bennetzen J.L."/>
            <person name="Choi D."/>
        </authorList>
    </citation>
    <scope>NUCLEOTIDE SEQUENCE [LARGE SCALE GENOMIC DNA]</scope>
    <source>
        <strain evidence="2">cv. CM334</strain>
    </source>
</reference>
<protein>
    <submittedName>
        <fullName evidence="1">Uncharacterized protein</fullName>
    </submittedName>
</protein>
<dbReference type="AlphaFoldDB" id="A0A2G2ZLC0"/>
<keyword evidence="2" id="KW-1185">Reference proteome</keyword>
<gene>
    <name evidence="1" type="ORF">T459_11157</name>
</gene>
<reference evidence="1 2" key="1">
    <citation type="journal article" date="2014" name="Nat. Genet.">
        <title>Genome sequence of the hot pepper provides insights into the evolution of pungency in Capsicum species.</title>
        <authorList>
            <person name="Kim S."/>
            <person name="Park M."/>
            <person name="Yeom S.I."/>
            <person name="Kim Y.M."/>
            <person name="Lee J.M."/>
            <person name="Lee H.A."/>
            <person name="Seo E."/>
            <person name="Choi J."/>
            <person name="Cheong K."/>
            <person name="Kim K.T."/>
            <person name="Jung K."/>
            <person name="Lee G.W."/>
            <person name="Oh S.K."/>
            <person name="Bae C."/>
            <person name="Kim S.B."/>
            <person name="Lee H.Y."/>
            <person name="Kim S.Y."/>
            <person name="Kim M.S."/>
            <person name="Kang B.C."/>
            <person name="Jo Y.D."/>
            <person name="Yang H.B."/>
            <person name="Jeong H.J."/>
            <person name="Kang W.H."/>
            <person name="Kwon J.K."/>
            <person name="Shin C."/>
            <person name="Lim J.Y."/>
            <person name="Park J.H."/>
            <person name="Huh J.H."/>
            <person name="Kim J.S."/>
            <person name="Kim B.D."/>
            <person name="Cohen O."/>
            <person name="Paran I."/>
            <person name="Suh M.C."/>
            <person name="Lee S.B."/>
            <person name="Kim Y.K."/>
            <person name="Shin Y."/>
            <person name="Noh S.J."/>
            <person name="Park J."/>
            <person name="Seo Y.S."/>
            <person name="Kwon S.Y."/>
            <person name="Kim H.A."/>
            <person name="Park J.M."/>
            <person name="Kim H.J."/>
            <person name="Choi S.B."/>
            <person name="Bosland P.W."/>
            <person name="Reeves G."/>
            <person name="Jo S.H."/>
            <person name="Lee B.W."/>
            <person name="Cho H.T."/>
            <person name="Choi H.S."/>
            <person name="Lee M.S."/>
            <person name="Yu Y."/>
            <person name="Do Choi Y."/>
            <person name="Park B.S."/>
            <person name="van Deynze A."/>
            <person name="Ashrafi H."/>
            <person name="Hill T."/>
            <person name="Kim W.T."/>
            <person name="Pai H.S."/>
            <person name="Ahn H.K."/>
            <person name="Yeam I."/>
            <person name="Giovannoni J.J."/>
            <person name="Rose J.K."/>
            <person name="Sorensen I."/>
            <person name="Lee S.J."/>
            <person name="Kim R.W."/>
            <person name="Choi I.Y."/>
            <person name="Choi B.S."/>
            <person name="Lim J.S."/>
            <person name="Lee Y.H."/>
            <person name="Choi D."/>
        </authorList>
    </citation>
    <scope>NUCLEOTIDE SEQUENCE [LARGE SCALE GENOMIC DNA]</scope>
    <source>
        <strain evidence="2">cv. CM334</strain>
    </source>
</reference>
<sequence length="339" mass="39489">MSLSSQQEKVEGILLLLGKIDGSFDYDYESWVVNVPNREFLSSIIPTDLKYWERYPGPDSVKEWRKHLDILLPMLAPIVTLYSIWVTYGEYIVVCCVDSKIIKATVLHDEIVVQEIKSNIVLCTTKIHEFCNEYTPLEADLVLVDGRTWLESRNFHKDQILLRKYYKNPRVLEGPGKFTMVTLAPVPATFCDPYGIQTWCKPFETTVAEEKEKQYSMIGRTDVLTHHPYCRVSQYEFHFLKEEIFGELLQIVESFFIIYVHIKLVLKVTRGIYPTINCDLNSRLHQKEGSMLEVSLDKEALEKFFWVVNTEKEEHNNTMVSVQQYLNLEDKVLIEGGQL</sequence>
<comment type="caution">
    <text evidence="1">The sequence shown here is derived from an EMBL/GenBank/DDBJ whole genome shotgun (WGS) entry which is preliminary data.</text>
</comment>
<dbReference type="Gramene" id="PHT82714">
    <property type="protein sequence ID" value="PHT82714"/>
    <property type="gene ID" value="T459_11157"/>
</dbReference>